<evidence type="ECO:0000313" key="9">
    <source>
        <dbReference type="EMBL" id="SFV01239.1"/>
    </source>
</evidence>
<feature type="transmembrane region" description="Helical" evidence="7">
    <location>
        <begin position="214"/>
        <end position="232"/>
    </location>
</feature>
<feature type="transmembrane region" description="Helical" evidence="7">
    <location>
        <begin position="306"/>
        <end position="328"/>
    </location>
</feature>
<dbReference type="Pfam" id="PF07690">
    <property type="entry name" value="MFS_1"/>
    <property type="match status" value="1"/>
</dbReference>
<dbReference type="EMBL" id="FPBV01000019">
    <property type="protein sequence ID" value="SFV01239.1"/>
    <property type="molecule type" value="Genomic_DNA"/>
</dbReference>
<feature type="transmembrane region" description="Helical" evidence="7">
    <location>
        <begin position="7"/>
        <end position="28"/>
    </location>
</feature>
<evidence type="ECO:0000256" key="1">
    <source>
        <dbReference type="ARBA" id="ARBA00004651"/>
    </source>
</evidence>
<evidence type="ECO:0000256" key="6">
    <source>
        <dbReference type="ARBA" id="ARBA00023136"/>
    </source>
</evidence>
<keyword evidence="3" id="KW-1003">Cell membrane</keyword>
<dbReference type="SUPFAM" id="SSF103473">
    <property type="entry name" value="MFS general substrate transporter"/>
    <property type="match status" value="1"/>
</dbReference>
<evidence type="ECO:0000256" key="5">
    <source>
        <dbReference type="ARBA" id="ARBA00022989"/>
    </source>
</evidence>
<feature type="transmembrane region" description="Helical" evidence="7">
    <location>
        <begin position="372"/>
        <end position="392"/>
    </location>
</feature>
<keyword evidence="5 7" id="KW-1133">Transmembrane helix</keyword>
<evidence type="ECO:0000256" key="3">
    <source>
        <dbReference type="ARBA" id="ARBA00022475"/>
    </source>
</evidence>
<dbReference type="InterPro" id="IPR020846">
    <property type="entry name" value="MFS_dom"/>
</dbReference>
<sequence>MKRHRRWTTILLTGIGVSSIGDFVYLVALNVFVLHTTGSAAAVAGLWVVGKVSALVVGPWAGSVTDRFSHRRQLIVAELLRAGLVGLLATLQQVAGIYLVLFLLGVCGTFFNNAFLPYQTQLVPPEHRKRVNALASTLRSGAFIVGPAVAGVMLQAGSATAALWVDAASFLVSAVTLLALPDFGRAAGTSGGSGAWSALRRDWGAAMQFLKDNVLFTALFTCNALALLAASAADAQEVVFAEQALNLGAFGYGMMVTAAGVGFVTGSLLVSAIANRLRTEWLLGAGSVLSATGYLTYALAHGFWTAVTGLVVLGVFGSLSSVGFTTYMQHAVPVAWMGRINNVLGPVQQVLSIGFILAGGALTAHFGVRSAMVGMTIVMCAVSVGSLVLVSLPHNRRLVSAADGQDQQVQGNVP</sequence>
<name>A0A1I7KUR1_9BACL</name>
<dbReference type="GO" id="GO:0022857">
    <property type="term" value="F:transmembrane transporter activity"/>
    <property type="evidence" value="ECO:0007669"/>
    <property type="project" value="InterPro"/>
</dbReference>
<dbReference type="Gene3D" id="1.20.1250.20">
    <property type="entry name" value="MFS general substrate transporter like domains"/>
    <property type="match status" value="1"/>
</dbReference>
<feature type="domain" description="Major facilitator superfamily (MFS) profile" evidence="8">
    <location>
        <begin position="1"/>
        <end position="185"/>
    </location>
</feature>
<protein>
    <submittedName>
        <fullName evidence="9">Predicted arabinose efflux permease, MFS family</fullName>
    </submittedName>
</protein>
<keyword evidence="2" id="KW-0813">Transport</keyword>
<feature type="transmembrane region" description="Helical" evidence="7">
    <location>
        <begin position="40"/>
        <end position="62"/>
    </location>
</feature>
<keyword evidence="10" id="KW-1185">Reference proteome</keyword>
<dbReference type="STRING" id="392015.SAMN05421543_11956"/>
<organism evidence="9 10">
    <name type="scientific">Alicyclobacillus macrosporangiidus</name>
    <dbReference type="NCBI Taxonomy" id="392015"/>
    <lineage>
        <taxon>Bacteria</taxon>
        <taxon>Bacillati</taxon>
        <taxon>Bacillota</taxon>
        <taxon>Bacilli</taxon>
        <taxon>Bacillales</taxon>
        <taxon>Alicyclobacillaceae</taxon>
        <taxon>Alicyclobacillus</taxon>
    </lineage>
</organism>
<keyword evidence="4 7" id="KW-0812">Transmembrane</keyword>
<dbReference type="PROSITE" id="PS50850">
    <property type="entry name" value="MFS"/>
    <property type="match status" value="2"/>
</dbReference>
<dbReference type="PANTHER" id="PTHR43266">
    <property type="entry name" value="MACROLIDE-EFFLUX PROTEIN"/>
    <property type="match status" value="1"/>
</dbReference>
<dbReference type="CDD" id="cd06173">
    <property type="entry name" value="MFS_MefA_like"/>
    <property type="match status" value="1"/>
</dbReference>
<comment type="subcellular location">
    <subcellularLocation>
        <location evidence="1">Cell membrane</location>
        <topology evidence="1">Multi-pass membrane protein</topology>
    </subcellularLocation>
</comment>
<evidence type="ECO:0000259" key="8">
    <source>
        <dbReference type="PROSITE" id="PS50850"/>
    </source>
</evidence>
<feature type="transmembrane region" description="Helical" evidence="7">
    <location>
        <begin position="137"/>
        <end position="156"/>
    </location>
</feature>
<feature type="transmembrane region" description="Helical" evidence="7">
    <location>
        <begin position="349"/>
        <end position="366"/>
    </location>
</feature>
<reference evidence="10" key="1">
    <citation type="submission" date="2016-10" db="EMBL/GenBank/DDBJ databases">
        <authorList>
            <person name="Varghese N."/>
        </authorList>
    </citation>
    <scope>NUCLEOTIDE SEQUENCE [LARGE SCALE GENOMIC DNA]</scope>
    <source>
        <strain evidence="10">DSM 17980</strain>
    </source>
</reference>
<keyword evidence="6 7" id="KW-0472">Membrane</keyword>
<proteinExistence type="predicted"/>
<evidence type="ECO:0000256" key="7">
    <source>
        <dbReference type="SAM" id="Phobius"/>
    </source>
</evidence>
<dbReference type="InterPro" id="IPR011701">
    <property type="entry name" value="MFS"/>
</dbReference>
<feature type="domain" description="Major facilitator superfamily (MFS) profile" evidence="8">
    <location>
        <begin position="215"/>
        <end position="414"/>
    </location>
</feature>
<evidence type="ECO:0000256" key="2">
    <source>
        <dbReference type="ARBA" id="ARBA00022448"/>
    </source>
</evidence>
<feature type="transmembrane region" description="Helical" evidence="7">
    <location>
        <begin position="281"/>
        <end position="300"/>
    </location>
</feature>
<dbReference type="AlphaFoldDB" id="A0A1I7KUR1"/>
<dbReference type="GO" id="GO:0005886">
    <property type="term" value="C:plasma membrane"/>
    <property type="evidence" value="ECO:0007669"/>
    <property type="project" value="UniProtKB-SubCell"/>
</dbReference>
<evidence type="ECO:0000256" key="4">
    <source>
        <dbReference type="ARBA" id="ARBA00022692"/>
    </source>
</evidence>
<dbReference type="OrthoDB" id="2156306at2"/>
<gene>
    <name evidence="9" type="ORF">SAMN05421543_11956</name>
</gene>
<dbReference type="RefSeq" id="WP_074954996.1">
    <property type="nucleotide sequence ID" value="NZ_FPBV01000019.1"/>
</dbReference>
<feature type="transmembrane region" description="Helical" evidence="7">
    <location>
        <begin position="252"/>
        <end position="274"/>
    </location>
</feature>
<dbReference type="PANTHER" id="PTHR43266:SF2">
    <property type="entry name" value="MAJOR FACILITATOR SUPERFAMILY (MFS) PROFILE DOMAIN-CONTAINING PROTEIN"/>
    <property type="match status" value="1"/>
</dbReference>
<dbReference type="InterPro" id="IPR036259">
    <property type="entry name" value="MFS_trans_sf"/>
</dbReference>
<dbReference type="Proteomes" id="UP000183508">
    <property type="component" value="Unassembled WGS sequence"/>
</dbReference>
<accession>A0A1I7KUR1</accession>
<evidence type="ECO:0000313" key="10">
    <source>
        <dbReference type="Proteomes" id="UP000183508"/>
    </source>
</evidence>